<evidence type="ECO:0000313" key="2">
    <source>
        <dbReference type="Proteomes" id="UP000048926"/>
    </source>
</evidence>
<dbReference type="RefSeq" id="WP_055661302.1">
    <property type="nucleotide sequence ID" value="NZ_CXST01000006.1"/>
</dbReference>
<dbReference type="NCBIfam" id="TIGR02937">
    <property type="entry name" value="sigma70-ECF"/>
    <property type="match status" value="1"/>
</dbReference>
<gene>
    <name evidence="1" type="ORF">LAL4801_05718</name>
</gene>
<dbReference type="GO" id="GO:0003700">
    <property type="term" value="F:DNA-binding transcription factor activity"/>
    <property type="evidence" value="ECO:0007669"/>
    <property type="project" value="InterPro"/>
</dbReference>
<dbReference type="EMBL" id="CXST01000006">
    <property type="protein sequence ID" value="CTQ47256.1"/>
    <property type="molecule type" value="Genomic_DNA"/>
</dbReference>
<evidence type="ECO:0000313" key="1">
    <source>
        <dbReference type="EMBL" id="CTQ47256.1"/>
    </source>
</evidence>
<protein>
    <submittedName>
        <fullName evidence="1">RNA polymerase sigma factor</fullName>
    </submittedName>
</protein>
<dbReference type="InterPro" id="IPR036388">
    <property type="entry name" value="WH-like_DNA-bd_sf"/>
</dbReference>
<dbReference type="Proteomes" id="UP000048926">
    <property type="component" value="Unassembled WGS sequence"/>
</dbReference>
<dbReference type="AlphaFoldDB" id="A0A0M6YAY4"/>
<dbReference type="GO" id="GO:0006352">
    <property type="term" value="P:DNA-templated transcription initiation"/>
    <property type="evidence" value="ECO:0007669"/>
    <property type="project" value="InterPro"/>
</dbReference>
<name>A0A0M6YAY4_9HYPH</name>
<sequence length="381" mass="43244">MKIQHSFGDLDPGARDQCRSLIAELASHLEKKYLGRFDSASIRLETHIKALAEGKTWRVGLRLELIPRVLAARVEDTDLIEAIRSSFSKLETQLVNRIAKWSGEHYWKRPVRRARIGELLPVAQDEREKERRALYFKLIEDNLDTVYNVVRRELTYLECSEAIPRGKLSVSELVDATILKGLEQFEARPTDFSINEWLTKLALETIQAEARAVRRSIPEDASSLESSMSLPPEDPTEADQEFYEFYQPDDVLLLEDIVTVDEENDPETALTQQQYRLSLHRAMAELPVRWRHVLNCLVIGGLSPSKTADALGIPETEVIAIGDAAHEFLRQRLSEAGHIPEKTARDAAFRQVAEEISSSAEIPMTVKDRARISESMRDNGT</sequence>
<proteinExistence type="predicted"/>
<dbReference type="InterPro" id="IPR036567">
    <property type="entry name" value="RHF-like"/>
</dbReference>
<accession>A0A0M6YAY4</accession>
<keyword evidence="2" id="KW-1185">Reference proteome</keyword>
<dbReference type="OrthoDB" id="7596454at2"/>
<dbReference type="InterPro" id="IPR013324">
    <property type="entry name" value="RNA_pol_sigma_r3/r4-like"/>
</dbReference>
<organism evidence="1 2">
    <name type="scientific">Roseibium aggregatum</name>
    <dbReference type="NCBI Taxonomy" id="187304"/>
    <lineage>
        <taxon>Bacteria</taxon>
        <taxon>Pseudomonadati</taxon>
        <taxon>Pseudomonadota</taxon>
        <taxon>Alphaproteobacteria</taxon>
        <taxon>Hyphomicrobiales</taxon>
        <taxon>Stappiaceae</taxon>
        <taxon>Roseibium</taxon>
    </lineage>
</organism>
<reference evidence="2" key="1">
    <citation type="submission" date="2015-07" db="EMBL/GenBank/DDBJ databases">
        <authorList>
            <person name="Rodrigo-Torres Lidia"/>
            <person name="Arahal R.David."/>
        </authorList>
    </citation>
    <scope>NUCLEOTIDE SEQUENCE [LARGE SCALE GENOMIC DNA]</scope>
    <source>
        <strain evidence="2">CECT 4801</strain>
    </source>
</reference>
<dbReference type="SUPFAM" id="SSF88659">
    <property type="entry name" value="Sigma3 and sigma4 domains of RNA polymerase sigma factors"/>
    <property type="match status" value="1"/>
</dbReference>
<dbReference type="Gene3D" id="3.30.160.100">
    <property type="entry name" value="Ribosome hibernation promotion factor-like"/>
    <property type="match status" value="1"/>
</dbReference>
<dbReference type="Gene3D" id="1.10.10.10">
    <property type="entry name" value="Winged helix-like DNA-binding domain superfamily/Winged helix DNA-binding domain"/>
    <property type="match status" value="1"/>
</dbReference>
<dbReference type="SUPFAM" id="SSF69754">
    <property type="entry name" value="Ribosome binding protein Y (YfiA homologue)"/>
    <property type="match status" value="1"/>
</dbReference>
<dbReference type="InterPro" id="IPR014284">
    <property type="entry name" value="RNA_pol_sigma-70_dom"/>
</dbReference>